<proteinExistence type="predicted"/>
<feature type="compositionally biased region" description="Polar residues" evidence="6">
    <location>
        <begin position="50"/>
        <end position="63"/>
    </location>
</feature>
<dbReference type="Proteomes" id="UP000515163">
    <property type="component" value="Unplaced"/>
</dbReference>
<feature type="compositionally biased region" description="Polar residues" evidence="6">
    <location>
        <begin position="568"/>
        <end position="580"/>
    </location>
</feature>
<keyword evidence="2" id="KW-0547">Nucleotide-binding</keyword>
<dbReference type="OrthoDB" id="391988at2759"/>
<accession>A0A6P8HYG0</accession>
<dbReference type="Pfam" id="PF01926">
    <property type="entry name" value="MMR_HSR1"/>
    <property type="match status" value="1"/>
</dbReference>
<feature type="region of interest" description="Disordered" evidence="6">
    <location>
        <begin position="1"/>
        <end position="70"/>
    </location>
</feature>
<dbReference type="PROSITE" id="PS51721">
    <property type="entry name" value="G_CP"/>
    <property type="match status" value="1"/>
</dbReference>
<evidence type="ECO:0000256" key="4">
    <source>
        <dbReference type="ARBA" id="ARBA00037770"/>
    </source>
</evidence>
<dbReference type="SUPFAM" id="SSF52540">
    <property type="entry name" value="P-loop containing nucleoside triphosphate hydrolases"/>
    <property type="match status" value="1"/>
</dbReference>
<protein>
    <recommendedName>
        <fullName evidence="5">Guanine nucleotide-binding protein-like 1</fullName>
    </recommendedName>
</protein>
<dbReference type="InterPro" id="IPR027417">
    <property type="entry name" value="P-loop_NTPase"/>
</dbReference>
<dbReference type="PANTHER" id="PTHR45709">
    <property type="entry name" value="LARGE SUBUNIT GTPASE 1 HOMOLOG-RELATED"/>
    <property type="match status" value="1"/>
</dbReference>
<feature type="compositionally biased region" description="Basic and acidic residues" evidence="6">
    <location>
        <begin position="15"/>
        <end position="29"/>
    </location>
</feature>
<evidence type="ECO:0000256" key="1">
    <source>
        <dbReference type="ARBA" id="ARBA00022553"/>
    </source>
</evidence>
<dbReference type="KEGG" id="aten:116296476"/>
<dbReference type="Gene3D" id="3.40.50.300">
    <property type="entry name" value="P-loop containing nucleotide triphosphate hydrolases"/>
    <property type="match status" value="1"/>
</dbReference>
<dbReference type="GO" id="GO:0003924">
    <property type="term" value="F:GTPase activity"/>
    <property type="evidence" value="ECO:0007669"/>
    <property type="project" value="InterPro"/>
</dbReference>
<evidence type="ECO:0000313" key="8">
    <source>
        <dbReference type="Proteomes" id="UP000515163"/>
    </source>
</evidence>
<feature type="domain" description="CP-type G" evidence="7">
    <location>
        <begin position="163"/>
        <end position="397"/>
    </location>
</feature>
<organism evidence="8 9">
    <name type="scientific">Actinia tenebrosa</name>
    <name type="common">Australian red waratah sea anemone</name>
    <dbReference type="NCBI Taxonomy" id="6105"/>
    <lineage>
        <taxon>Eukaryota</taxon>
        <taxon>Metazoa</taxon>
        <taxon>Cnidaria</taxon>
        <taxon>Anthozoa</taxon>
        <taxon>Hexacorallia</taxon>
        <taxon>Actiniaria</taxon>
        <taxon>Actiniidae</taxon>
        <taxon>Actinia</taxon>
    </lineage>
</organism>
<dbReference type="RefSeq" id="XP_031560356.1">
    <property type="nucleotide sequence ID" value="XM_031704496.1"/>
</dbReference>
<name>A0A6P8HYG0_ACTTE</name>
<feature type="region of interest" description="Disordered" evidence="6">
    <location>
        <begin position="295"/>
        <end position="331"/>
    </location>
</feature>
<dbReference type="GO" id="GO:0005525">
    <property type="term" value="F:GTP binding"/>
    <property type="evidence" value="ECO:0007669"/>
    <property type="project" value="UniProtKB-KW"/>
</dbReference>
<dbReference type="CDD" id="cd01857">
    <property type="entry name" value="HSR1_MMR1"/>
    <property type="match status" value="1"/>
</dbReference>
<evidence type="ECO:0000259" key="7">
    <source>
        <dbReference type="PROSITE" id="PS51721"/>
    </source>
</evidence>
<dbReference type="AlphaFoldDB" id="A0A6P8HYG0"/>
<sequence length="580" mass="66958">MPKKKPFSNKQKKKQLLEKRQKKRGEAPSRTKQHATSEHSNSSEGEEDSLQTIQLHSQPASQKGSRDPNKFLKESRAEIEERKQKAREPIIWVAENELEKSIEEVYRPGSVLDMPKRPPWDYSMSKERVEKNEEMMFQQYIEKIYAEHDRSDLSYFECSLETWRQLWRVLEVSDIVVIVADVRFPVLHFPPALYNYVVHDLNKHVILALNKIDLVNPELVVAWKHYFKSKYDQVSIVCFTSFPKDESERKSHQEKVLRKTKRRKKRGFAVGPQELLEECSKICKDRVELSSWEEKIASQSRGSEDDESPYYDHDNFSDDSEEEDDSHAKSEDILRNESILTLGLVGQPNVGKSSLLNGLVGKKVVSTSRTPGHTKHFQTIFLTPTVRLCDSPGLVFPSLIDKQLQILAGLYPVSQVKEPYTSIGYLAARWPVIQQLQLIHPIDNEALNDEEKRHAAGRKDHPWSAWDVCDAWAEQRGYLTAKAGRNDTYRAANSILRLAVEGKIPFYFYPPGFITNKDKWLQHPETKAISELQEKYSQSKKQEEDNLLQSQSEDEEDDNENETKSDAVVSNNPFALLSNE</sequence>
<keyword evidence="3" id="KW-0342">GTP-binding</keyword>
<feature type="compositionally biased region" description="Basic residues" evidence="6">
    <location>
        <begin position="1"/>
        <end position="14"/>
    </location>
</feature>
<dbReference type="PANTHER" id="PTHR45709:SF3">
    <property type="entry name" value="GUANINE NUCLEOTIDE-BINDING PROTEIN-LIKE 1"/>
    <property type="match status" value="1"/>
</dbReference>
<evidence type="ECO:0000256" key="6">
    <source>
        <dbReference type="SAM" id="MobiDB-lite"/>
    </source>
</evidence>
<dbReference type="InParanoid" id="A0A6P8HYG0"/>
<comment type="function">
    <text evidence="4">Possible regulatory or functional link with the histocompatibility cluster.</text>
</comment>
<evidence type="ECO:0000256" key="3">
    <source>
        <dbReference type="ARBA" id="ARBA00023134"/>
    </source>
</evidence>
<dbReference type="InterPro" id="IPR006073">
    <property type="entry name" value="GTP-bd"/>
</dbReference>
<keyword evidence="8" id="KW-1185">Reference proteome</keyword>
<feature type="region of interest" description="Disordered" evidence="6">
    <location>
        <begin position="533"/>
        <end position="580"/>
    </location>
</feature>
<evidence type="ECO:0000313" key="9">
    <source>
        <dbReference type="RefSeq" id="XP_031560356.1"/>
    </source>
</evidence>
<gene>
    <name evidence="9" type="primary">LOC116296476</name>
</gene>
<dbReference type="InterPro" id="IPR030378">
    <property type="entry name" value="G_CP_dom"/>
</dbReference>
<reference evidence="9" key="1">
    <citation type="submission" date="2025-08" db="UniProtKB">
        <authorList>
            <consortium name="RefSeq"/>
        </authorList>
    </citation>
    <scope>IDENTIFICATION</scope>
    <source>
        <tissue evidence="9">Tentacle</tissue>
    </source>
</reference>
<evidence type="ECO:0000256" key="5">
    <source>
        <dbReference type="ARBA" id="ARBA00039902"/>
    </source>
</evidence>
<dbReference type="FunCoup" id="A0A6P8HYG0">
    <property type="interactions" value="1071"/>
</dbReference>
<evidence type="ECO:0000256" key="2">
    <source>
        <dbReference type="ARBA" id="ARBA00022741"/>
    </source>
</evidence>
<keyword evidence="1" id="KW-0597">Phosphoprotein</keyword>
<dbReference type="GeneID" id="116296476"/>
<dbReference type="InterPro" id="IPR043358">
    <property type="entry name" value="GNL1-like"/>
</dbReference>